<evidence type="ECO:0000256" key="5">
    <source>
        <dbReference type="PROSITE-ProRule" id="PRU00284"/>
    </source>
</evidence>
<comment type="subcellular location">
    <subcellularLocation>
        <location evidence="1">Cell inner membrane</location>
        <topology evidence="1">Multi-pass membrane protein</topology>
    </subcellularLocation>
</comment>
<dbReference type="InterPro" id="IPR000727">
    <property type="entry name" value="T_SNARE_dom"/>
</dbReference>
<keyword evidence="2" id="KW-0997">Cell inner membrane</keyword>
<evidence type="ECO:0000313" key="9">
    <source>
        <dbReference type="Proteomes" id="UP000325187"/>
    </source>
</evidence>
<dbReference type="Proteomes" id="UP000325187">
    <property type="component" value="Unassembled WGS sequence"/>
</dbReference>
<keyword evidence="2" id="KW-1003">Cell membrane</keyword>
<dbReference type="SUPFAM" id="SSF58104">
    <property type="entry name" value="Methyl-accepting chemotaxis protein (MCP) signaling domain"/>
    <property type="match status" value="1"/>
</dbReference>
<comment type="similarity">
    <text evidence="4">Belongs to the methyl-accepting chemotaxis (MCP) protein family.</text>
</comment>
<evidence type="ECO:0000313" key="8">
    <source>
        <dbReference type="EMBL" id="GER00886.1"/>
    </source>
</evidence>
<dbReference type="GO" id="GO:0005886">
    <property type="term" value="C:plasma membrane"/>
    <property type="evidence" value="ECO:0007669"/>
    <property type="project" value="UniProtKB-SubCell"/>
</dbReference>
<reference evidence="8 9" key="1">
    <citation type="submission" date="2019-09" db="EMBL/GenBank/DDBJ databases">
        <title>NBRP : Genome information of microbial organism related human and environment.</title>
        <authorList>
            <person name="Hattori M."/>
            <person name="Oshima K."/>
            <person name="Inaba H."/>
            <person name="Suda W."/>
            <person name="Sakamoto M."/>
            <person name="Iino T."/>
            <person name="Kitahara M."/>
            <person name="Oshida Y."/>
            <person name="Iida T."/>
            <person name="Kudo T."/>
            <person name="Itoh T."/>
            <person name="Ohkuma M."/>
        </authorList>
    </citation>
    <scope>NUCLEOTIDE SEQUENCE [LARGE SCALE GENOMIC DNA]</scope>
    <source>
        <strain evidence="8 9">Mie-1</strain>
    </source>
</reference>
<dbReference type="PROSITE" id="PS50192">
    <property type="entry name" value="T_SNARE"/>
    <property type="match status" value="1"/>
</dbReference>
<evidence type="ECO:0000259" key="6">
    <source>
        <dbReference type="PROSITE" id="PS50111"/>
    </source>
</evidence>
<dbReference type="AlphaFoldDB" id="A0A5A7N1E8"/>
<evidence type="ECO:0000256" key="2">
    <source>
        <dbReference type="ARBA" id="ARBA00022519"/>
    </source>
</evidence>
<keyword evidence="9" id="KW-1185">Reference proteome</keyword>
<keyword evidence="2" id="KW-0472">Membrane</keyword>
<dbReference type="GO" id="GO:0007165">
    <property type="term" value="P:signal transduction"/>
    <property type="evidence" value="ECO:0007669"/>
    <property type="project" value="UniProtKB-KW"/>
</dbReference>
<dbReference type="PROSITE" id="PS50111">
    <property type="entry name" value="CHEMOTAXIS_TRANSDUC_2"/>
    <property type="match status" value="1"/>
</dbReference>
<dbReference type="Gene3D" id="1.10.287.950">
    <property type="entry name" value="Methyl-accepting chemotaxis protein"/>
    <property type="match status" value="1"/>
</dbReference>
<keyword evidence="3 5" id="KW-0807">Transducer</keyword>
<comment type="caution">
    <text evidence="8">The sequence shown here is derived from an EMBL/GenBank/DDBJ whole genome shotgun (WGS) entry which is preliminary data.</text>
</comment>
<evidence type="ECO:0000256" key="1">
    <source>
        <dbReference type="ARBA" id="ARBA00004429"/>
    </source>
</evidence>
<dbReference type="EMBL" id="BKCM01000006">
    <property type="protein sequence ID" value="GER00886.1"/>
    <property type="molecule type" value="Genomic_DNA"/>
</dbReference>
<evidence type="ECO:0008006" key="10">
    <source>
        <dbReference type="Google" id="ProtNLM"/>
    </source>
</evidence>
<proteinExistence type="inferred from homology"/>
<feature type="domain" description="T-SNARE coiled-coil homology" evidence="7">
    <location>
        <begin position="27"/>
        <end position="89"/>
    </location>
</feature>
<dbReference type="PANTHER" id="PTHR32089:SF112">
    <property type="entry name" value="LYSOZYME-LIKE PROTEIN-RELATED"/>
    <property type="match status" value="1"/>
</dbReference>
<feature type="domain" description="Methyl-accepting transducer" evidence="6">
    <location>
        <begin position="1"/>
        <end position="111"/>
    </location>
</feature>
<evidence type="ECO:0000256" key="3">
    <source>
        <dbReference type="ARBA" id="ARBA00023224"/>
    </source>
</evidence>
<evidence type="ECO:0000256" key="4">
    <source>
        <dbReference type="ARBA" id="ARBA00029447"/>
    </source>
</evidence>
<gene>
    <name evidence="8" type="ORF">JCM17845_15090</name>
</gene>
<organism evidence="8 9">
    <name type="scientific">Iodidimonas gelatinilytica</name>
    <dbReference type="NCBI Taxonomy" id="1236966"/>
    <lineage>
        <taxon>Bacteria</taxon>
        <taxon>Pseudomonadati</taxon>
        <taxon>Pseudomonadota</taxon>
        <taxon>Alphaproteobacteria</taxon>
        <taxon>Iodidimonadales</taxon>
        <taxon>Iodidimonadaceae</taxon>
        <taxon>Iodidimonas</taxon>
    </lineage>
</organism>
<evidence type="ECO:0000259" key="7">
    <source>
        <dbReference type="PROSITE" id="PS50192"/>
    </source>
</evidence>
<dbReference type="PANTHER" id="PTHR32089">
    <property type="entry name" value="METHYL-ACCEPTING CHEMOTAXIS PROTEIN MCPB"/>
    <property type="match status" value="1"/>
</dbReference>
<protein>
    <recommendedName>
        <fullName evidence="10">Methyl-accepting chemotaxis protein</fullName>
    </recommendedName>
</protein>
<dbReference type="InterPro" id="IPR004089">
    <property type="entry name" value="MCPsignal_dom"/>
</dbReference>
<accession>A0A5A7N1E8</accession>
<sequence length="131" mass="13541">MASEVKSLANQTAKATSDISAQIDGMQDATKKTVDAIEAIRTIIAEIDTTAVSIASAVEEQDASTQEIARNVSEVSAGAQDISRDMASLNEGAASNGAAANQVLGSAKSLATQSSELREQVQHFLSSIRSS</sequence>
<name>A0A5A7N1E8_9PROT</name>